<evidence type="ECO:0000313" key="2">
    <source>
        <dbReference type="Proteomes" id="UP000324639"/>
    </source>
</evidence>
<protein>
    <submittedName>
        <fullName evidence="1">Bgt-50238</fullName>
    </submittedName>
</protein>
<keyword evidence="2" id="KW-1185">Reference proteome</keyword>
<evidence type="ECO:0000313" key="1">
    <source>
        <dbReference type="EMBL" id="VCU38974.1"/>
    </source>
</evidence>
<name>A0A9X9L7G5_BLUGR</name>
<reference evidence="1 2" key="1">
    <citation type="submission" date="2018-08" db="EMBL/GenBank/DDBJ databases">
        <authorList>
            <person name="Muller C M."/>
        </authorList>
    </citation>
    <scope>NUCLEOTIDE SEQUENCE [LARGE SCALE GENOMIC DNA]</scope>
</reference>
<sequence>MQQHRVYRCISSITNGNQFGRPWISFSGALN</sequence>
<dbReference type="AlphaFoldDB" id="A0A9X9L7G5"/>
<accession>A0A9X9L7G5</accession>
<dbReference type="Proteomes" id="UP000324639">
    <property type="component" value="Chromosome Bgt_-01"/>
</dbReference>
<proteinExistence type="predicted"/>
<gene>
    <name evidence="1" type="ORF">BGT96224V316_LOCUS225</name>
</gene>
<organism evidence="1 2">
    <name type="scientific">Blumeria graminis f. sp. tritici</name>
    <dbReference type="NCBI Taxonomy" id="62690"/>
    <lineage>
        <taxon>Eukaryota</taxon>
        <taxon>Fungi</taxon>
        <taxon>Dikarya</taxon>
        <taxon>Ascomycota</taxon>
        <taxon>Pezizomycotina</taxon>
        <taxon>Leotiomycetes</taxon>
        <taxon>Erysiphales</taxon>
        <taxon>Erysiphaceae</taxon>
        <taxon>Blumeria</taxon>
    </lineage>
</organism>
<dbReference type="EMBL" id="LR026984">
    <property type="protein sequence ID" value="VCU38974.1"/>
    <property type="molecule type" value="Genomic_DNA"/>
</dbReference>